<accession>A0A1V2ZYA2</accession>
<feature type="region of interest" description="Disordered" evidence="14">
    <location>
        <begin position="969"/>
        <end position="999"/>
    </location>
</feature>
<keyword evidence="10" id="KW-0547">Nucleotide-binding</keyword>
<dbReference type="Proteomes" id="UP000189177">
    <property type="component" value="Unassembled WGS sequence"/>
</dbReference>
<dbReference type="Gene3D" id="3.30.450.20">
    <property type="entry name" value="PAS domain"/>
    <property type="match status" value="6"/>
</dbReference>
<dbReference type="NCBIfam" id="TIGR00229">
    <property type="entry name" value="sensory_box"/>
    <property type="match status" value="5"/>
</dbReference>
<keyword evidence="8" id="KW-0812">Transmembrane</keyword>
<keyword evidence="12" id="KW-1133">Transmembrane helix</keyword>
<evidence type="ECO:0000256" key="14">
    <source>
        <dbReference type="SAM" id="MobiDB-lite"/>
    </source>
</evidence>
<dbReference type="Pfam" id="PF13426">
    <property type="entry name" value="PAS_9"/>
    <property type="match status" value="2"/>
</dbReference>
<dbReference type="FunFam" id="3.30.565.10:FF:000006">
    <property type="entry name" value="Sensor histidine kinase WalK"/>
    <property type="match status" value="1"/>
</dbReference>
<feature type="domain" description="PAS" evidence="16">
    <location>
        <begin position="152"/>
        <end position="200"/>
    </location>
</feature>
<dbReference type="SMART" id="SM00091">
    <property type="entry name" value="PAS"/>
    <property type="match status" value="6"/>
</dbReference>
<dbReference type="SUPFAM" id="SSF47384">
    <property type="entry name" value="Homodimeric domain of signal transducing histidine kinase"/>
    <property type="match status" value="1"/>
</dbReference>
<dbReference type="InterPro" id="IPR035965">
    <property type="entry name" value="PAS-like_dom_sf"/>
</dbReference>
<feature type="domain" description="PAC" evidence="17">
    <location>
        <begin position="444"/>
        <end position="496"/>
    </location>
</feature>
<keyword evidence="11" id="KW-0418">Kinase</keyword>
<feature type="domain" description="PAS" evidence="16">
    <location>
        <begin position="620"/>
        <end position="662"/>
    </location>
</feature>
<evidence type="ECO:0000313" key="19">
    <source>
        <dbReference type="Proteomes" id="UP000189177"/>
    </source>
</evidence>
<dbReference type="PROSITE" id="PS50109">
    <property type="entry name" value="HIS_KIN"/>
    <property type="match status" value="1"/>
</dbReference>
<comment type="caution">
    <text evidence="18">The sequence shown here is derived from an EMBL/GenBank/DDBJ whole genome shotgun (WGS) entry which is preliminary data.</text>
</comment>
<dbReference type="EC" id="2.7.13.3" evidence="3"/>
<keyword evidence="13" id="KW-0472">Membrane</keyword>
<evidence type="ECO:0000256" key="7">
    <source>
        <dbReference type="ARBA" id="ARBA00022679"/>
    </source>
</evidence>
<protein>
    <recommendedName>
        <fullName evidence="3">histidine kinase</fullName>
        <ecNumber evidence="3">2.7.13.3</ecNumber>
    </recommendedName>
</protein>
<feature type="domain" description="PAC" evidence="17">
    <location>
        <begin position="323"/>
        <end position="373"/>
    </location>
</feature>
<evidence type="ECO:0000256" key="6">
    <source>
        <dbReference type="ARBA" id="ARBA00022553"/>
    </source>
</evidence>
<dbReference type="Pfam" id="PF08448">
    <property type="entry name" value="PAS_4"/>
    <property type="match status" value="2"/>
</dbReference>
<evidence type="ECO:0000256" key="5">
    <source>
        <dbReference type="ARBA" id="ARBA00022519"/>
    </source>
</evidence>
<feature type="compositionally biased region" description="Basic and acidic residues" evidence="14">
    <location>
        <begin position="969"/>
        <end position="979"/>
    </location>
</feature>
<sequence length="999" mass="112477">MDPENTHSAFFEHAPVGMAVVDADGCLRAANRRLSGLLAREADVLVGQTLTEWVASAEADRVAAAIHSLIYGETGEWRDECRLLPRQGPPLWVELALSRLPDADDGATRLALTATDIDARKASEAERDELEHFYQQTFTNNVAVKLLIDPDDGRIVDANPAAETFYGWSIEELKKRPIQAINTLSAEEVRTEMERAAEEERLYFRFRHRVASGEIRDVEVYSGPVWLRGKRYLHSIIHDATDTRRYLRELERYKAIFDTLPVGVYRNLPGHTGQFDYVNPAMARIFGAGSIAELLSRSTAELYTDPEERRRFSDDLLARGEVHRRELDLRTLDGRAIRCAITARAHETEQGTVFDGVVEDVTERHQAERQREDLLQILEAAPDFIGMADPDGRILYQNPSFNRAMGFADSAEASLHDVGGLHPEWARRRLQEEALPEARHNGVWQGEMAILAGDGRELPVSQTVVAHFDETGAVRRYSTIIRDISERVATEQALRQREAELNQAQRIARMGSWVSDFRVNEIRWSDEIYRIFGRRPEDGPVTHETFMEAVHPHDRTAVQAALEASFAGEPYDIVHRVVRPDGQVRTVRERGYTEFDNAGQPVRMLGTVQDITEQRQLEDSLRRLVAILDSTPDVVSMHGPDGAMLYLNAAGRRLMGLPEPELADHWDPETGWNRAGLPREMDTVEGTIERVHPPWALERVREEALPAAMEHGQWQGETALLDAEGRERPASQVLLIHRDTDGAIAQTSTIIRDISERKRIERELERSNAELEQFAYAVSHDLQEPLRIINSYLGLLKRRHADALDDKARRYIDTATDAAGRMRQMIQDLLEYSRVQRMGEAFAPVDLTRALDDACGNLHTAIQDSGARISRDPLPTVQGDAGQLMRLFQNLLSNAIKYGPPDAVPEIHVGCDERGDEWEIRVTDNGIGIDPEQSERIFQVFQRLHGRAEYPGTGAGLALARRITERHGGRIRAESDGEGHGTTFRLTLPRQPADATSAS</sequence>
<comment type="catalytic activity">
    <reaction evidence="1">
        <text>ATP + protein L-histidine = ADP + protein N-phospho-L-histidine.</text>
        <dbReference type="EC" id="2.7.13.3"/>
    </reaction>
</comment>
<evidence type="ECO:0000259" key="15">
    <source>
        <dbReference type="PROSITE" id="PS50109"/>
    </source>
</evidence>
<dbReference type="Gene3D" id="1.10.287.130">
    <property type="match status" value="1"/>
</dbReference>
<dbReference type="InterPro" id="IPR005467">
    <property type="entry name" value="His_kinase_dom"/>
</dbReference>
<dbReference type="Pfam" id="PF08447">
    <property type="entry name" value="PAS_3"/>
    <property type="match status" value="1"/>
</dbReference>
<evidence type="ECO:0000259" key="17">
    <source>
        <dbReference type="PROSITE" id="PS50113"/>
    </source>
</evidence>
<keyword evidence="5" id="KW-0997">Cell inner membrane</keyword>
<evidence type="ECO:0000256" key="10">
    <source>
        <dbReference type="ARBA" id="ARBA00022741"/>
    </source>
</evidence>
<dbReference type="CDD" id="cd00130">
    <property type="entry name" value="PAS"/>
    <property type="match status" value="5"/>
</dbReference>
<evidence type="ECO:0000256" key="12">
    <source>
        <dbReference type="ARBA" id="ARBA00022989"/>
    </source>
</evidence>
<dbReference type="InterPro" id="IPR036097">
    <property type="entry name" value="HisK_dim/P_sf"/>
</dbReference>
<keyword evidence="9" id="KW-0677">Repeat</keyword>
<reference evidence="18 19" key="1">
    <citation type="submission" date="2017-02" db="EMBL/GenBank/DDBJ databases">
        <title>Genomic diversity within the haloalkaliphilic genus Thioalkalivibrio.</title>
        <authorList>
            <person name="Ahn A.-C."/>
            <person name="Meier-Kolthoff J."/>
            <person name="Overmars L."/>
            <person name="Richter M."/>
            <person name="Woyke T."/>
            <person name="Sorokin D.Y."/>
            <person name="Muyzer G."/>
        </authorList>
    </citation>
    <scope>NUCLEOTIDE SEQUENCE [LARGE SCALE GENOMIC DNA]</scope>
    <source>
        <strain evidence="18 19">HL17</strain>
    </source>
</reference>
<keyword evidence="6" id="KW-0597">Phosphoprotein</keyword>
<organism evidence="18 19">
    <name type="scientific">Thioalkalivibrio halophilus</name>
    <dbReference type="NCBI Taxonomy" id="252474"/>
    <lineage>
        <taxon>Bacteria</taxon>
        <taxon>Pseudomonadati</taxon>
        <taxon>Pseudomonadota</taxon>
        <taxon>Gammaproteobacteria</taxon>
        <taxon>Chromatiales</taxon>
        <taxon>Ectothiorhodospiraceae</taxon>
        <taxon>Thioalkalivibrio</taxon>
    </lineage>
</organism>
<dbReference type="SUPFAM" id="SSF55785">
    <property type="entry name" value="PYP-like sensor domain (PAS domain)"/>
    <property type="match status" value="6"/>
</dbReference>
<dbReference type="InterPro" id="IPR001610">
    <property type="entry name" value="PAC"/>
</dbReference>
<evidence type="ECO:0000256" key="3">
    <source>
        <dbReference type="ARBA" id="ARBA00012438"/>
    </source>
</evidence>
<dbReference type="SMART" id="SM00388">
    <property type="entry name" value="HisKA"/>
    <property type="match status" value="1"/>
</dbReference>
<evidence type="ECO:0000256" key="13">
    <source>
        <dbReference type="ARBA" id="ARBA00023136"/>
    </source>
</evidence>
<keyword evidence="7" id="KW-0808">Transferase</keyword>
<evidence type="ECO:0000313" key="18">
    <source>
        <dbReference type="EMBL" id="OOC10011.1"/>
    </source>
</evidence>
<dbReference type="InterPro" id="IPR003661">
    <property type="entry name" value="HisK_dim/P_dom"/>
</dbReference>
<evidence type="ECO:0000256" key="2">
    <source>
        <dbReference type="ARBA" id="ARBA00004429"/>
    </source>
</evidence>
<feature type="domain" description="PAS" evidence="16">
    <location>
        <begin position="497"/>
        <end position="569"/>
    </location>
</feature>
<keyword evidence="19" id="KW-1185">Reference proteome</keyword>
<keyword evidence="4" id="KW-1003">Cell membrane</keyword>
<name>A0A1V2ZYA2_9GAMM</name>
<dbReference type="PROSITE" id="PS50113">
    <property type="entry name" value="PAC"/>
    <property type="match status" value="5"/>
</dbReference>
<dbReference type="InterPro" id="IPR036890">
    <property type="entry name" value="HATPase_C_sf"/>
</dbReference>
<dbReference type="RefSeq" id="WP_077244322.1">
    <property type="nucleotide sequence ID" value="NZ_MUZR01000027.1"/>
</dbReference>
<proteinExistence type="predicted"/>
<dbReference type="Gene3D" id="2.10.70.100">
    <property type="match status" value="1"/>
</dbReference>
<feature type="domain" description="PAC" evidence="17">
    <location>
        <begin position="714"/>
        <end position="766"/>
    </location>
</feature>
<dbReference type="GO" id="GO:0000166">
    <property type="term" value="F:nucleotide binding"/>
    <property type="evidence" value="ECO:0007669"/>
    <property type="project" value="UniProtKB-KW"/>
</dbReference>
<dbReference type="InterPro" id="IPR013656">
    <property type="entry name" value="PAS_4"/>
</dbReference>
<gene>
    <name evidence="18" type="ORF">B1A74_08095</name>
</gene>
<evidence type="ECO:0000256" key="9">
    <source>
        <dbReference type="ARBA" id="ARBA00022737"/>
    </source>
</evidence>
<evidence type="ECO:0000256" key="1">
    <source>
        <dbReference type="ARBA" id="ARBA00000085"/>
    </source>
</evidence>
<dbReference type="Gene3D" id="3.30.565.10">
    <property type="entry name" value="Histidine kinase-like ATPase, C-terminal domain"/>
    <property type="match status" value="1"/>
</dbReference>
<feature type="domain" description="PAC" evidence="17">
    <location>
        <begin position="77"/>
        <end position="129"/>
    </location>
</feature>
<comment type="subcellular location">
    <subcellularLocation>
        <location evidence="2">Cell inner membrane</location>
        <topology evidence="2">Multi-pass membrane protein</topology>
    </subcellularLocation>
</comment>
<evidence type="ECO:0000256" key="11">
    <source>
        <dbReference type="ARBA" id="ARBA00022777"/>
    </source>
</evidence>
<feature type="domain" description="PAS" evidence="16">
    <location>
        <begin position="370"/>
        <end position="407"/>
    </location>
</feature>
<dbReference type="STRING" id="252474.B1A74_08095"/>
<dbReference type="AlphaFoldDB" id="A0A1V2ZYA2"/>
<dbReference type="InterPro" id="IPR052162">
    <property type="entry name" value="Sensor_kinase/Photoreceptor"/>
</dbReference>
<dbReference type="GO" id="GO:0005886">
    <property type="term" value="C:plasma membrane"/>
    <property type="evidence" value="ECO:0007669"/>
    <property type="project" value="UniProtKB-SubCell"/>
</dbReference>
<dbReference type="PRINTS" id="PR00344">
    <property type="entry name" value="BCTRLSENSOR"/>
</dbReference>
<feature type="domain" description="Histidine kinase" evidence="15">
    <location>
        <begin position="777"/>
        <end position="992"/>
    </location>
</feature>
<dbReference type="Pfam" id="PF00512">
    <property type="entry name" value="HisKA"/>
    <property type="match status" value="1"/>
</dbReference>
<dbReference type="Pfam" id="PF02518">
    <property type="entry name" value="HATPase_c"/>
    <property type="match status" value="1"/>
</dbReference>
<dbReference type="InterPro" id="IPR004358">
    <property type="entry name" value="Sig_transdc_His_kin-like_C"/>
</dbReference>
<dbReference type="CDD" id="cd00082">
    <property type="entry name" value="HisKA"/>
    <property type="match status" value="1"/>
</dbReference>
<feature type="domain" description="PAC" evidence="17">
    <location>
        <begin position="571"/>
        <end position="623"/>
    </location>
</feature>
<dbReference type="PROSITE" id="PS50112">
    <property type="entry name" value="PAS"/>
    <property type="match status" value="4"/>
</dbReference>
<dbReference type="InterPro" id="IPR000014">
    <property type="entry name" value="PAS"/>
</dbReference>
<dbReference type="OrthoDB" id="6017161at2"/>
<dbReference type="SMART" id="SM00387">
    <property type="entry name" value="HATPase_c"/>
    <property type="match status" value="1"/>
</dbReference>
<dbReference type="FunFam" id="2.10.70.100:FF:000001">
    <property type="entry name" value="Sensory transduction histidine kinase"/>
    <property type="match status" value="1"/>
</dbReference>
<dbReference type="SMART" id="SM00086">
    <property type="entry name" value="PAC"/>
    <property type="match status" value="6"/>
</dbReference>
<evidence type="ECO:0000256" key="8">
    <source>
        <dbReference type="ARBA" id="ARBA00022692"/>
    </source>
</evidence>
<dbReference type="InterPro" id="IPR013655">
    <property type="entry name" value="PAS_fold_3"/>
</dbReference>
<dbReference type="InterPro" id="IPR000700">
    <property type="entry name" value="PAS-assoc_C"/>
</dbReference>
<dbReference type="InterPro" id="IPR003594">
    <property type="entry name" value="HATPase_dom"/>
</dbReference>
<evidence type="ECO:0000259" key="16">
    <source>
        <dbReference type="PROSITE" id="PS50112"/>
    </source>
</evidence>
<dbReference type="PANTHER" id="PTHR43304">
    <property type="entry name" value="PHYTOCHROME-LIKE PROTEIN CPH1"/>
    <property type="match status" value="1"/>
</dbReference>
<dbReference type="PANTHER" id="PTHR43304:SF1">
    <property type="entry name" value="PAC DOMAIN-CONTAINING PROTEIN"/>
    <property type="match status" value="1"/>
</dbReference>
<dbReference type="SUPFAM" id="SSF55874">
    <property type="entry name" value="ATPase domain of HSP90 chaperone/DNA topoisomerase II/histidine kinase"/>
    <property type="match status" value="1"/>
</dbReference>
<evidence type="ECO:0000256" key="4">
    <source>
        <dbReference type="ARBA" id="ARBA00022475"/>
    </source>
</evidence>
<dbReference type="EMBL" id="MUZR01000027">
    <property type="protein sequence ID" value="OOC10011.1"/>
    <property type="molecule type" value="Genomic_DNA"/>
</dbReference>
<dbReference type="GO" id="GO:0000155">
    <property type="term" value="F:phosphorelay sensor kinase activity"/>
    <property type="evidence" value="ECO:0007669"/>
    <property type="project" value="InterPro"/>
</dbReference>